<evidence type="ECO:0000256" key="9">
    <source>
        <dbReference type="SAM" id="Phobius"/>
    </source>
</evidence>
<dbReference type="Pfam" id="PF01594">
    <property type="entry name" value="AI-2E_transport"/>
    <property type="match status" value="1"/>
</dbReference>
<feature type="transmembrane region" description="Helical" evidence="9">
    <location>
        <begin position="217"/>
        <end position="250"/>
    </location>
</feature>
<feature type="transmembrane region" description="Helical" evidence="9">
    <location>
        <begin position="311"/>
        <end position="343"/>
    </location>
</feature>
<keyword evidence="3" id="KW-0813">Transport</keyword>
<evidence type="ECO:0000256" key="5">
    <source>
        <dbReference type="ARBA" id="ARBA00022692"/>
    </source>
</evidence>
<evidence type="ECO:0000256" key="8">
    <source>
        <dbReference type="SAM" id="MobiDB-lite"/>
    </source>
</evidence>
<keyword evidence="7 9" id="KW-0472">Membrane</keyword>
<gene>
    <name evidence="10" type="ORF">Pme01_24580</name>
</gene>
<dbReference type="Proteomes" id="UP000599074">
    <property type="component" value="Unassembled WGS sequence"/>
</dbReference>
<comment type="similarity">
    <text evidence="2">Belongs to the autoinducer-2 exporter (AI-2E) (TC 2.A.86) family.</text>
</comment>
<dbReference type="PANTHER" id="PTHR21716:SF53">
    <property type="entry name" value="PERMEASE PERM-RELATED"/>
    <property type="match status" value="1"/>
</dbReference>
<feature type="transmembrane region" description="Helical" evidence="9">
    <location>
        <begin position="256"/>
        <end position="276"/>
    </location>
</feature>
<dbReference type="InterPro" id="IPR002549">
    <property type="entry name" value="AI-2E-like"/>
</dbReference>
<accession>A0A8J3TC93</accession>
<dbReference type="PANTHER" id="PTHR21716">
    <property type="entry name" value="TRANSMEMBRANE PROTEIN"/>
    <property type="match status" value="1"/>
</dbReference>
<feature type="compositionally biased region" description="Low complexity" evidence="8">
    <location>
        <begin position="367"/>
        <end position="377"/>
    </location>
</feature>
<name>A0A8J3TC93_9ACTN</name>
<organism evidence="10 11">
    <name type="scientific">Planosporangium mesophilum</name>
    <dbReference type="NCBI Taxonomy" id="689768"/>
    <lineage>
        <taxon>Bacteria</taxon>
        <taxon>Bacillati</taxon>
        <taxon>Actinomycetota</taxon>
        <taxon>Actinomycetes</taxon>
        <taxon>Micromonosporales</taxon>
        <taxon>Micromonosporaceae</taxon>
        <taxon>Planosporangium</taxon>
    </lineage>
</organism>
<feature type="transmembrane region" description="Helical" evidence="9">
    <location>
        <begin position="160"/>
        <end position="182"/>
    </location>
</feature>
<dbReference type="EMBL" id="BOON01000022">
    <property type="protein sequence ID" value="GII22861.1"/>
    <property type="molecule type" value="Genomic_DNA"/>
</dbReference>
<feature type="transmembrane region" description="Helical" evidence="9">
    <location>
        <begin position="21"/>
        <end position="43"/>
    </location>
</feature>
<reference evidence="10" key="1">
    <citation type="submission" date="2021-01" db="EMBL/GenBank/DDBJ databases">
        <title>Whole genome shotgun sequence of Planosporangium mesophilum NBRC 109066.</title>
        <authorList>
            <person name="Komaki H."/>
            <person name="Tamura T."/>
        </authorList>
    </citation>
    <scope>NUCLEOTIDE SEQUENCE</scope>
    <source>
        <strain evidence="10">NBRC 109066</strain>
    </source>
</reference>
<comment type="caution">
    <text evidence="10">The sequence shown here is derived from an EMBL/GenBank/DDBJ whole genome shotgun (WGS) entry which is preliminary data.</text>
</comment>
<evidence type="ECO:0000256" key="4">
    <source>
        <dbReference type="ARBA" id="ARBA00022475"/>
    </source>
</evidence>
<evidence type="ECO:0000256" key="3">
    <source>
        <dbReference type="ARBA" id="ARBA00022448"/>
    </source>
</evidence>
<proteinExistence type="inferred from homology"/>
<evidence type="ECO:0000256" key="7">
    <source>
        <dbReference type="ARBA" id="ARBA00023136"/>
    </source>
</evidence>
<keyword evidence="4" id="KW-1003">Cell membrane</keyword>
<sequence length="377" mass="38263">MTRMLIHPGHTQPRRSDRLRAAGSVAWSLIGVALLVVAAMLVLMVLRPIVLPLLVALFLAIAFLPVVDALARRRVPRVIGAAAALLIVVLLGAGATLLVVWGIASQQFQVSQDLSDAVGGLHGILASKGVDGNVAEAAQQSVRHVAGTLVAGLLPAVGNLLGATVNVVLGMFVALFVCFFLLRDGHALAAHVAGWIPLPAPLGRSLLSQSATAIRRYLLGLTLLGVFNAVLVAAGALILHVPLVGAIAVTTLLGTYVPYVGAAVAGAFAVLIALGAGGQSTALWMTLVVFLANGLLQNLVTPIAYGATLHISPLVVLLATVLGGALAGVVGLALATPVAAVVARGIDLLRESRRVAVTGDGPPPADSRPAAPSGSQE</sequence>
<keyword evidence="5 9" id="KW-0812">Transmembrane</keyword>
<keyword evidence="6 9" id="KW-1133">Transmembrane helix</keyword>
<keyword evidence="11" id="KW-1185">Reference proteome</keyword>
<feature type="transmembrane region" description="Helical" evidence="9">
    <location>
        <begin position="49"/>
        <end position="71"/>
    </location>
</feature>
<evidence type="ECO:0000256" key="1">
    <source>
        <dbReference type="ARBA" id="ARBA00004651"/>
    </source>
</evidence>
<dbReference type="GO" id="GO:0005886">
    <property type="term" value="C:plasma membrane"/>
    <property type="evidence" value="ECO:0007669"/>
    <property type="project" value="UniProtKB-SubCell"/>
</dbReference>
<feature type="transmembrane region" description="Helical" evidence="9">
    <location>
        <begin position="283"/>
        <end position="305"/>
    </location>
</feature>
<evidence type="ECO:0000256" key="6">
    <source>
        <dbReference type="ARBA" id="ARBA00022989"/>
    </source>
</evidence>
<comment type="subcellular location">
    <subcellularLocation>
        <location evidence="1">Cell membrane</location>
        <topology evidence="1">Multi-pass membrane protein</topology>
    </subcellularLocation>
</comment>
<dbReference type="AlphaFoldDB" id="A0A8J3TC93"/>
<evidence type="ECO:0000313" key="10">
    <source>
        <dbReference type="EMBL" id="GII22861.1"/>
    </source>
</evidence>
<evidence type="ECO:0000313" key="11">
    <source>
        <dbReference type="Proteomes" id="UP000599074"/>
    </source>
</evidence>
<protein>
    <submittedName>
        <fullName evidence="10">AI-2E family transporter</fullName>
    </submittedName>
</protein>
<feature type="transmembrane region" description="Helical" evidence="9">
    <location>
        <begin position="78"/>
        <end position="104"/>
    </location>
</feature>
<evidence type="ECO:0000256" key="2">
    <source>
        <dbReference type="ARBA" id="ARBA00009773"/>
    </source>
</evidence>
<feature type="region of interest" description="Disordered" evidence="8">
    <location>
        <begin position="356"/>
        <end position="377"/>
    </location>
</feature>